<comment type="caution">
    <text evidence="6">The sequence shown here is derived from an EMBL/GenBank/DDBJ whole genome shotgun (WGS) entry which is preliminary data.</text>
</comment>
<evidence type="ECO:0000256" key="1">
    <source>
        <dbReference type="ARBA" id="ARBA00022741"/>
    </source>
</evidence>
<dbReference type="PROSITE" id="PS51718">
    <property type="entry name" value="G_DYNAMIN_2"/>
    <property type="match status" value="1"/>
</dbReference>
<dbReference type="GO" id="GO:0000266">
    <property type="term" value="P:mitochondrial fission"/>
    <property type="evidence" value="ECO:0007669"/>
    <property type="project" value="TreeGrafter"/>
</dbReference>
<dbReference type="PANTHER" id="PTHR11566">
    <property type="entry name" value="DYNAMIN"/>
    <property type="match status" value="1"/>
</dbReference>
<dbReference type="GO" id="GO:0016020">
    <property type="term" value="C:membrane"/>
    <property type="evidence" value="ECO:0007669"/>
    <property type="project" value="TreeGrafter"/>
</dbReference>
<dbReference type="SUPFAM" id="SSF52540">
    <property type="entry name" value="P-loop containing nucleoside triphosphate hydrolases"/>
    <property type="match status" value="1"/>
</dbReference>
<dbReference type="Proteomes" id="UP000829685">
    <property type="component" value="Unassembled WGS sequence"/>
</dbReference>
<feature type="coiled-coil region" evidence="3">
    <location>
        <begin position="675"/>
        <end position="709"/>
    </location>
</feature>
<dbReference type="InterPro" id="IPR045063">
    <property type="entry name" value="Dynamin_N"/>
</dbReference>
<dbReference type="GO" id="GO:0003924">
    <property type="term" value="F:GTPase activity"/>
    <property type="evidence" value="ECO:0007669"/>
    <property type="project" value="InterPro"/>
</dbReference>
<dbReference type="SMART" id="SM00053">
    <property type="entry name" value="DYNc"/>
    <property type="match status" value="1"/>
</dbReference>
<dbReference type="InterPro" id="IPR022812">
    <property type="entry name" value="Dynamin"/>
</dbReference>
<evidence type="ECO:0000313" key="6">
    <source>
        <dbReference type="EMBL" id="KAI1869416.1"/>
    </source>
</evidence>
<evidence type="ECO:0000259" key="5">
    <source>
        <dbReference type="PROSITE" id="PS51718"/>
    </source>
</evidence>
<dbReference type="GO" id="GO:0005739">
    <property type="term" value="C:mitochondrion"/>
    <property type="evidence" value="ECO:0007669"/>
    <property type="project" value="TreeGrafter"/>
</dbReference>
<sequence>MAVSENLAAVPMSQIAKTAAVLESSEHRDMLDVIDTLRSQGISRYVDLPQIIVCGDQSSGKSSVLEAISRVDFPTKDGLCTRFATELILRRSETEDLRIYVVPGPDRNDKEKESLSSVRFMADFSSIGDAIEQAKSSMEAAGNQGTNFFSDTLRVEISGPDQPHLTMVDLPGLFLASNMAQSYSDAEMAKKMVLSYMKKPRSIILAVVSASNEFVLQQVTQLAREFDPSGKRTLGLITKPDKLDQGSETEQYYVQLAQNTNVKLTLGWHVLRNRSYAESMATSREGDNREASFFQGAPWDALPTGHKGIAALRSRLSTILRDQILSQLPSVVSDVKTGLKESETQLDRLGSARATITDQRSYLLMCSQEFTSLIRQATEGHYFHTFFQGKLGETMDATRLRAVVQQRLTHFATHMQTNGKKEQIIDARARPSGVSWIFILALLAQWLFCDTFYLDKVRFIMENCRGKELAGMLNPAVVSQLFRQQSEPWEAIAQTAMKDIVASAQATVDAALSATVSGPVKERIHSQLIESAMERLGKELNDKIDGLLEPHKYCHPITYNHYLTDNVQKAQTERFRDSIESALRAAIPNINFSNGPQPLLVDPRALLNNIAAESEPSMDKYTCQLAVDTMEAYYKVALKKFIDDFSVDAVEMCLMKKLPGVFSLEVVSRLDDADILRLASESDSAIEQREELLEKKKVLESALEALHRISVVRS</sequence>
<dbReference type="GO" id="GO:0008017">
    <property type="term" value="F:microtubule binding"/>
    <property type="evidence" value="ECO:0007669"/>
    <property type="project" value="TreeGrafter"/>
</dbReference>
<keyword evidence="7" id="KW-1185">Reference proteome</keyword>
<protein>
    <submittedName>
        <fullName evidence="6">Uncharacterized protein</fullName>
    </submittedName>
</protein>
<keyword evidence="1" id="KW-0547">Nucleotide-binding</keyword>
<dbReference type="Gene3D" id="3.40.50.300">
    <property type="entry name" value="P-loop containing nucleotide triphosphate hydrolases"/>
    <property type="match status" value="1"/>
</dbReference>
<dbReference type="AlphaFoldDB" id="A0A9P9WL82"/>
<evidence type="ECO:0000259" key="4">
    <source>
        <dbReference type="PROSITE" id="PS51388"/>
    </source>
</evidence>
<organism evidence="6 7">
    <name type="scientific">Neoarthrinium moseri</name>
    <dbReference type="NCBI Taxonomy" id="1658444"/>
    <lineage>
        <taxon>Eukaryota</taxon>
        <taxon>Fungi</taxon>
        <taxon>Dikarya</taxon>
        <taxon>Ascomycota</taxon>
        <taxon>Pezizomycotina</taxon>
        <taxon>Sordariomycetes</taxon>
        <taxon>Xylariomycetidae</taxon>
        <taxon>Amphisphaeriales</taxon>
        <taxon>Apiosporaceae</taxon>
        <taxon>Neoarthrinium</taxon>
    </lineage>
</organism>
<reference evidence="6" key="1">
    <citation type="submission" date="2021-03" db="EMBL/GenBank/DDBJ databases">
        <title>Revisited historic fungal species revealed as producer of novel bioactive compounds through whole genome sequencing and comparative genomics.</title>
        <authorList>
            <person name="Vignolle G.A."/>
            <person name="Hochenegger N."/>
            <person name="Mach R.L."/>
            <person name="Mach-Aigner A.R."/>
            <person name="Javad Rahimi M."/>
            <person name="Salim K.A."/>
            <person name="Chan C.M."/>
            <person name="Lim L.B.L."/>
            <person name="Cai F."/>
            <person name="Druzhinina I.S."/>
            <person name="U'Ren J.M."/>
            <person name="Derntl C."/>
        </authorList>
    </citation>
    <scope>NUCLEOTIDE SEQUENCE</scope>
    <source>
        <strain evidence="6">TUCIM 5799</strain>
    </source>
</reference>
<keyword evidence="3" id="KW-0175">Coiled coil</keyword>
<dbReference type="CDD" id="cd08771">
    <property type="entry name" value="DLP_1"/>
    <property type="match status" value="1"/>
</dbReference>
<dbReference type="InterPro" id="IPR000375">
    <property type="entry name" value="Dynamin_stalk"/>
</dbReference>
<dbReference type="GO" id="GO:0006897">
    <property type="term" value="P:endocytosis"/>
    <property type="evidence" value="ECO:0007669"/>
    <property type="project" value="TreeGrafter"/>
</dbReference>
<dbReference type="GO" id="GO:0005525">
    <property type="term" value="F:GTP binding"/>
    <property type="evidence" value="ECO:0007669"/>
    <property type="project" value="InterPro"/>
</dbReference>
<feature type="domain" description="GED" evidence="4">
    <location>
        <begin position="623"/>
        <end position="714"/>
    </location>
</feature>
<dbReference type="Gene3D" id="1.20.120.1240">
    <property type="entry name" value="Dynamin, middle domain"/>
    <property type="match status" value="1"/>
</dbReference>
<evidence type="ECO:0000256" key="2">
    <source>
        <dbReference type="ARBA" id="ARBA00023134"/>
    </source>
</evidence>
<dbReference type="GO" id="GO:0048312">
    <property type="term" value="P:intracellular distribution of mitochondria"/>
    <property type="evidence" value="ECO:0007669"/>
    <property type="project" value="TreeGrafter"/>
</dbReference>
<dbReference type="PANTHER" id="PTHR11566:SF149">
    <property type="entry name" value="GTPASE, PUTATIVE (AFU_ORTHOLOGUE AFUA_6G11890)-RELATED"/>
    <property type="match status" value="1"/>
</dbReference>
<dbReference type="PRINTS" id="PR00195">
    <property type="entry name" value="DYNAMIN"/>
</dbReference>
<dbReference type="InterPro" id="IPR001401">
    <property type="entry name" value="Dynamin_GTPase"/>
</dbReference>
<evidence type="ECO:0000313" key="7">
    <source>
        <dbReference type="Proteomes" id="UP000829685"/>
    </source>
</evidence>
<dbReference type="PROSITE" id="PS51388">
    <property type="entry name" value="GED"/>
    <property type="match status" value="1"/>
</dbReference>
<dbReference type="InterPro" id="IPR030381">
    <property type="entry name" value="G_DYNAMIN_dom"/>
</dbReference>
<evidence type="ECO:0000256" key="3">
    <source>
        <dbReference type="SAM" id="Coils"/>
    </source>
</evidence>
<dbReference type="InterPro" id="IPR020850">
    <property type="entry name" value="GED_dom"/>
</dbReference>
<keyword evidence="2" id="KW-0342">GTP-binding</keyword>
<proteinExistence type="predicted"/>
<dbReference type="GO" id="GO:0016559">
    <property type="term" value="P:peroxisome fission"/>
    <property type="evidence" value="ECO:0007669"/>
    <property type="project" value="TreeGrafter"/>
</dbReference>
<dbReference type="InterPro" id="IPR027417">
    <property type="entry name" value="P-loop_NTPase"/>
</dbReference>
<dbReference type="EMBL" id="JAFIMR010000015">
    <property type="protein sequence ID" value="KAI1869416.1"/>
    <property type="molecule type" value="Genomic_DNA"/>
</dbReference>
<dbReference type="Pfam" id="PF00350">
    <property type="entry name" value="Dynamin_N"/>
    <property type="match status" value="1"/>
</dbReference>
<accession>A0A9P9WL82</accession>
<name>A0A9P9WL82_9PEZI</name>
<dbReference type="GO" id="GO:0005874">
    <property type="term" value="C:microtubule"/>
    <property type="evidence" value="ECO:0007669"/>
    <property type="project" value="TreeGrafter"/>
</dbReference>
<feature type="domain" description="Dynamin-type G" evidence="5">
    <location>
        <begin position="45"/>
        <end position="329"/>
    </location>
</feature>
<dbReference type="Pfam" id="PF01031">
    <property type="entry name" value="Dynamin_M"/>
    <property type="match status" value="1"/>
</dbReference>
<dbReference type="FunFam" id="3.40.50.300:FF:001425">
    <property type="entry name" value="Dynamin GTPase, putative"/>
    <property type="match status" value="1"/>
</dbReference>
<gene>
    <name evidence="6" type="ORF">JX265_006506</name>
</gene>